<sequence>MKRRILAAVAALVLAAVGATTLYLYVHRADQRAMAGLQTAQVLVVEKPIAKGTPADQLTRQVASKELPATAIAPGSVTSLDQVKGLVATADLQPGEQVLASRFANAATMTDGQSAPVPKGLQEVSVQLDQQRALGGNIVPGDTVGVFFSIEVEYPNNKANPKDDLTHLTFHRVLVTRVQGGLAPVAHSTDAGSAPAPMPEGQSVMVTLAVTAPQAEKIVFTAEKGSIWLSKENADADPSGAQIVREEGLYQ</sequence>
<dbReference type="EMBL" id="BAABAB010000050">
    <property type="protein sequence ID" value="GAA3639263.1"/>
    <property type="molecule type" value="Genomic_DNA"/>
</dbReference>
<dbReference type="NCBIfam" id="TIGR03177">
    <property type="entry name" value="pilus_cpaB"/>
    <property type="match status" value="1"/>
</dbReference>
<dbReference type="RefSeq" id="WP_344809245.1">
    <property type="nucleotide sequence ID" value="NZ_BAABAB010000050.1"/>
</dbReference>
<accession>A0ABP7ASU5</accession>
<dbReference type="InterPro" id="IPR017592">
    <property type="entry name" value="Pilus_assmbl_Flp-typ_CpaB"/>
</dbReference>
<dbReference type="SMART" id="SM00858">
    <property type="entry name" value="SAF"/>
    <property type="match status" value="1"/>
</dbReference>
<dbReference type="InterPro" id="IPR031571">
    <property type="entry name" value="RcpC_dom"/>
</dbReference>
<proteinExistence type="predicted"/>
<gene>
    <name evidence="2" type="ORF">GCM10022236_47170</name>
</gene>
<dbReference type="Pfam" id="PF08666">
    <property type="entry name" value="SAF"/>
    <property type="match status" value="1"/>
</dbReference>
<dbReference type="Pfam" id="PF16976">
    <property type="entry name" value="RcpC"/>
    <property type="match status" value="1"/>
</dbReference>
<feature type="domain" description="SAF" evidence="1">
    <location>
        <begin position="40"/>
        <end position="104"/>
    </location>
</feature>
<comment type="caution">
    <text evidence="2">The sequence shown here is derived from an EMBL/GenBank/DDBJ whole genome shotgun (WGS) entry which is preliminary data.</text>
</comment>
<reference evidence="3" key="1">
    <citation type="journal article" date="2019" name="Int. J. Syst. Evol. Microbiol.">
        <title>The Global Catalogue of Microorganisms (GCM) 10K type strain sequencing project: providing services to taxonomists for standard genome sequencing and annotation.</title>
        <authorList>
            <consortium name="The Broad Institute Genomics Platform"/>
            <consortium name="The Broad Institute Genome Sequencing Center for Infectious Disease"/>
            <person name="Wu L."/>
            <person name="Ma J."/>
        </authorList>
    </citation>
    <scope>NUCLEOTIDE SEQUENCE [LARGE SCALE GENOMIC DNA]</scope>
    <source>
        <strain evidence="3">JCM 16929</strain>
    </source>
</reference>
<organism evidence="2 3">
    <name type="scientific">Microlunatus ginsengisoli</name>
    <dbReference type="NCBI Taxonomy" id="363863"/>
    <lineage>
        <taxon>Bacteria</taxon>
        <taxon>Bacillati</taxon>
        <taxon>Actinomycetota</taxon>
        <taxon>Actinomycetes</taxon>
        <taxon>Propionibacteriales</taxon>
        <taxon>Propionibacteriaceae</taxon>
        <taxon>Microlunatus</taxon>
    </lineage>
</organism>
<name>A0ABP7ASU5_9ACTN</name>
<protein>
    <recommendedName>
        <fullName evidence="1">SAF domain-containing protein</fullName>
    </recommendedName>
</protein>
<evidence type="ECO:0000259" key="1">
    <source>
        <dbReference type="SMART" id="SM00858"/>
    </source>
</evidence>
<evidence type="ECO:0000313" key="2">
    <source>
        <dbReference type="EMBL" id="GAA3639263.1"/>
    </source>
</evidence>
<dbReference type="Proteomes" id="UP001501490">
    <property type="component" value="Unassembled WGS sequence"/>
</dbReference>
<dbReference type="CDD" id="cd11614">
    <property type="entry name" value="SAF_CpaB_FlgA_like"/>
    <property type="match status" value="1"/>
</dbReference>
<keyword evidence="3" id="KW-1185">Reference proteome</keyword>
<evidence type="ECO:0000313" key="3">
    <source>
        <dbReference type="Proteomes" id="UP001501490"/>
    </source>
</evidence>
<dbReference type="InterPro" id="IPR013974">
    <property type="entry name" value="SAF"/>
</dbReference>